<evidence type="ECO:0000313" key="3">
    <source>
        <dbReference type="Proteomes" id="UP001610432"/>
    </source>
</evidence>
<dbReference type="GeneID" id="98144044"/>
<protein>
    <submittedName>
        <fullName evidence="2">Uncharacterized protein</fullName>
    </submittedName>
</protein>
<comment type="caution">
    <text evidence="2">The sequence shown here is derived from an EMBL/GenBank/DDBJ whole genome shotgun (WGS) entry which is preliminary data.</text>
</comment>
<dbReference type="RefSeq" id="XP_070886662.1">
    <property type="nucleotide sequence ID" value="XM_071028972.1"/>
</dbReference>
<organism evidence="2 3">
    <name type="scientific">Aspergillus lucknowensis</name>
    <dbReference type="NCBI Taxonomy" id="176173"/>
    <lineage>
        <taxon>Eukaryota</taxon>
        <taxon>Fungi</taxon>
        <taxon>Dikarya</taxon>
        <taxon>Ascomycota</taxon>
        <taxon>Pezizomycotina</taxon>
        <taxon>Eurotiomycetes</taxon>
        <taxon>Eurotiomycetidae</taxon>
        <taxon>Eurotiales</taxon>
        <taxon>Aspergillaceae</taxon>
        <taxon>Aspergillus</taxon>
        <taxon>Aspergillus subgen. Nidulantes</taxon>
    </lineage>
</organism>
<dbReference type="EMBL" id="JBFXLQ010000017">
    <property type="protein sequence ID" value="KAL2867683.1"/>
    <property type="molecule type" value="Genomic_DNA"/>
</dbReference>
<evidence type="ECO:0000313" key="2">
    <source>
        <dbReference type="EMBL" id="KAL2867683.1"/>
    </source>
</evidence>
<proteinExistence type="predicted"/>
<feature type="compositionally biased region" description="Basic and acidic residues" evidence="1">
    <location>
        <begin position="8"/>
        <end position="24"/>
    </location>
</feature>
<dbReference type="Proteomes" id="UP001610432">
    <property type="component" value="Unassembled WGS sequence"/>
</dbReference>
<evidence type="ECO:0000256" key="1">
    <source>
        <dbReference type="SAM" id="MobiDB-lite"/>
    </source>
</evidence>
<feature type="region of interest" description="Disordered" evidence="1">
    <location>
        <begin position="1"/>
        <end position="24"/>
    </location>
</feature>
<accession>A0ABR4LT12</accession>
<reference evidence="2 3" key="1">
    <citation type="submission" date="2024-07" db="EMBL/GenBank/DDBJ databases">
        <title>Section-level genome sequencing and comparative genomics of Aspergillus sections Usti and Cavernicolus.</title>
        <authorList>
            <consortium name="Lawrence Berkeley National Laboratory"/>
            <person name="Nybo J.L."/>
            <person name="Vesth T.C."/>
            <person name="Theobald S."/>
            <person name="Frisvad J.C."/>
            <person name="Larsen T.O."/>
            <person name="Kjaerboelling I."/>
            <person name="Rothschild-Mancinelli K."/>
            <person name="Lyhne E.K."/>
            <person name="Kogle M.E."/>
            <person name="Barry K."/>
            <person name="Clum A."/>
            <person name="Na H."/>
            <person name="Ledsgaard L."/>
            <person name="Lin J."/>
            <person name="Lipzen A."/>
            <person name="Kuo A."/>
            <person name="Riley R."/>
            <person name="Mondo S."/>
            <person name="Labutti K."/>
            <person name="Haridas S."/>
            <person name="Pangalinan J."/>
            <person name="Salamov A.A."/>
            <person name="Simmons B.A."/>
            <person name="Magnuson J.K."/>
            <person name="Chen J."/>
            <person name="Drula E."/>
            <person name="Henrissat B."/>
            <person name="Wiebenga A."/>
            <person name="Lubbers R.J."/>
            <person name="Gomes A.C."/>
            <person name="Macurrencykelacurrency M.R."/>
            <person name="Stajich J."/>
            <person name="Grigoriev I.V."/>
            <person name="Mortensen U.H."/>
            <person name="De Vries R.P."/>
            <person name="Baker S.E."/>
            <person name="Andersen M.R."/>
        </authorList>
    </citation>
    <scope>NUCLEOTIDE SEQUENCE [LARGE SCALE GENOMIC DNA]</scope>
    <source>
        <strain evidence="2 3">CBS 449.75</strain>
    </source>
</reference>
<keyword evidence="3" id="KW-1185">Reference proteome</keyword>
<gene>
    <name evidence="2" type="ORF">BJX67DRAFT_352078</name>
</gene>
<name>A0ABR4LT12_9EURO</name>
<sequence>MTKKGRRKQIERQQAHQTEERRRQERLVELQECEEQIRARLREYTRQVFELTSETSDYNNDNAQRARSMIRLYEAARRDQIIIETFGVERGIRLIHAQGEQGVRDPEIISTEGPSEVLQGSPMDYIRRLAHAETAIDLLGLLPDLSREEGREIARARSDYQVCVLLADAYWSLDWLTSAFPARRSFYR</sequence>